<evidence type="ECO:0000256" key="1">
    <source>
        <dbReference type="SAM" id="SignalP"/>
    </source>
</evidence>
<organism evidence="2 3">
    <name type="scientific">Vitrella brassicaformis (strain CCMP3155)</name>
    <dbReference type="NCBI Taxonomy" id="1169540"/>
    <lineage>
        <taxon>Eukaryota</taxon>
        <taxon>Sar</taxon>
        <taxon>Alveolata</taxon>
        <taxon>Colpodellida</taxon>
        <taxon>Vitrellaceae</taxon>
        <taxon>Vitrella</taxon>
    </lineage>
</organism>
<dbReference type="EMBL" id="CDMY01001036">
    <property type="protein sequence ID" value="CEM39314.1"/>
    <property type="molecule type" value="Genomic_DNA"/>
</dbReference>
<gene>
    <name evidence="2" type="ORF">Vbra_19600</name>
</gene>
<protein>
    <submittedName>
        <fullName evidence="2">Uncharacterized protein</fullName>
    </submittedName>
</protein>
<name>A0A0G4H6M7_VITBC</name>
<keyword evidence="1" id="KW-0732">Signal</keyword>
<reference evidence="2 3" key="1">
    <citation type="submission" date="2014-11" db="EMBL/GenBank/DDBJ databases">
        <authorList>
            <person name="Zhu J."/>
            <person name="Qi W."/>
            <person name="Song R."/>
        </authorList>
    </citation>
    <scope>NUCLEOTIDE SEQUENCE [LARGE SCALE GENOMIC DNA]</scope>
</reference>
<dbReference type="InParanoid" id="A0A0G4H6M7"/>
<dbReference type="VEuPathDB" id="CryptoDB:Vbra_19600"/>
<proteinExistence type="predicted"/>
<dbReference type="Proteomes" id="UP000041254">
    <property type="component" value="Unassembled WGS sequence"/>
</dbReference>
<dbReference type="AlphaFoldDB" id="A0A0G4H6M7"/>
<feature type="signal peptide" evidence="1">
    <location>
        <begin position="1"/>
        <end position="23"/>
    </location>
</feature>
<feature type="chain" id="PRO_5005191172" evidence="1">
    <location>
        <begin position="24"/>
        <end position="110"/>
    </location>
</feature>
<accession>A0A0G4H6M7</accession>
<evidence type="ECO:0000313" key="2">
    <source>
        <dbReference type="EMBL" id="CEM39314.1"/>
    </source>
</evidence>
<evidence type="ECO:0000313" key="3">
    <source>
        <dbReference type="Proteomes" id="UP000041254"/>
    </source>
</evidence>
<keyword evidence="3" id="KW-1185">Reference proteome</keyword>
<sequence>MFARLTLIVALLLALCNWVPSSALLPLRPVSNEQKREGTMEMTADTCRAKCCESEDCDQGPRTGSECAELNAFCRSLTSHCFAKSGRNACSRNRDSYCASCREKARQICS</sequence>